<evidence type="ECO:0000256" key="2">
    <source>
        <dbReference type="ARBA" id="ARBA00012438"/>
    </source>
</evidence>
<dbReference type="SMART" id="SM00091">
    <property type="entry name" value="PAS"/>
    <property type="match status" value="4"/>
</dbReference>
<dbReference type="SUPFAM" id="SSF55874">
    <property type="entry name" value="ATPase domain of HSP90 chaperone/DNA topoisomerase II/histidine kinase"/>
    <property type="match status" value="1"/>
</dbReference>
<dbReference type="SUPFAM" id="SSF47384">
    <property type="entry name" value="Homodimeric domain of signal transducing histidine kinase"/>
    <property type="match status" value="1"/>
</dbReference>
<dbReference type="InterPro" id="IPR003594">
    <property type="entry name" value="HATPase_dom"/>
</dbReference>
<dbReference type="SMART" id="SM00086">
    <property type="entry name" value="PAC"/>
    <property type="match status" value="3"/>
</dbReference>
<protein>
    <recommendedName>
        <fullName evidence="2">histidine kinase</fullName>
        <ecNumber evidence="2">2.7.13.3</ecNumber>
    </recommendedName>
</protein>
<dbReference type="NCBIfam" id="TIGR00229">
    <property type="entry name" value="sensory_box"/>
    <property type="match status" value="3"/>
</dbReference>
<dbReference type="InterPro" id="IPR035965">
    <property type="entry name" value="PAS-like_dom_sf"/>
</dbReference>
<dbReference type="CDD" id="cd00130">
    <property type="entry name" value="PAS"/>
    <property type="match status" value="3"/>
</dbReference>
<evidence type="ECO:0000313" key="10">
    <source>
        <dbReference type="EMBL" id="WOK06770.1"/>
    </source>
</evidence>
<keyword evidence="3" id="KW-0597">Phosphoprotein</keyword>
<dbReference type="PANTHER" id="PTHR43304:SF1">
    <property type="entry name" value="PAC DOMAIN-CONTAINING PROTEIN"/>
    <property type="match status" value="1"/>
</dbReference>
<feature type="domain" description="PAS" evidence="8">
    <location>
        <begin position="327"/>
        <end position="398"/>
    </location>
</feature>
<dbReference type="Gene3D" id="3.30.565.10">
    <property type="entry name" value="Histidine kinase-like ATPase, C-terminal domain"/>
    <property type="match status" value="1"/>
</dbReference>
<feature type="domain" description="PAC" evidence="9">
    <location>
        <begin position="401"/>
        <end position="453"/>
    </location>
</feature>
<sequence length="831" mass="94693">MEKIKVLLRGTYLPLKSLLAFVFIALALVSVNDFLVSEYILTHTQASLLLLTGAMIAIYVYVHITKASYTKHQRDSYAWNIMNNSPEMVWAVNVEYKLLFFNEAFRSSIKLFSGHDCRLGDDVLAIDMAEDNSKWRELYNKALRGISFTFRDSISEAIGNASYENSFQPLRSPKSGKIEGVTCVSRDITWKVVQEKKLRESNEKLQMVVDGAKLGIWDLDVKTWKAQYNDLLKGMLGYPPKESDRSQVAWQNLFHPDDRDEALDLMKKHFKGEIDMIDLEYRMQHKDGRWIWIHNRGKVMERDSDGRAVRALGTHTDITQRKLAESELQKLSLVASKTHNGVVITDANARVAWVNEAYEKMTGFTLAEIVGKYPADVVSGPDTDSEAVRRIKEKLAGNQIIREEVVYYKKNGEKIWVSLEITPIFDAKGKLERFISIETDNTERRKQDNQRMILEAAVKNIAEAVLIINKPCGKNDTMYRVVYSNDAFSKMTGFSPEEVEQRNPISLLRGPKSDSGKLTKVFDAITSESYIQEDLVSYKKNGESFWINLAVSPVGDLSNNNQHYFVAIIKNISERKEAQSEALGLTNELVARNKELQEFTQIVSHNLRAPVVNILGLTQIFDRSQAFNQYNLKILKHLTESAQQLDTILIDLNDILQVRESSTQAKQKFILKDLVQQVLSSFILQIEESGAKISLQVDDSIQLEAIRGYVHSVVHNLTTNALKYRNPRRPLELDVTAYTTKNDLVLWVKDNGLGMDTKLIEGKLFKLYKRFHSHVEGKGMGLFLVKTQVERMGGTIKVFSTLGKGTAFRVTIPKENCLVEREEMQYALEVK</sequence>
<evidence type="ECO:0000259" key="9">
    <source>
        <dbReference type="PROSITE" id="PS50113"/>
    </source>
</evidence>
<dbReference type="InterPro" id="IPR000014">
    <property type="entry name" value="PAS"/>
</dbReference>
<feature type="transmembrane region" description="Helical" evidence="6">
    <location>
        <begin position="12"/>
        <end position="31"/>
    </location>
</feature>
<dbReference type="SUPFAM" id="SSF55785">
    <property type="entry name" value="PYP-like sensor domain (PAS domain)"/>
    <property type="match status" value="4"/>
</dbReference>
<dbReference type="InterPro" id="IPR005467">
    <property type="entry name" value="His_kinase_dom"/>
</dbReference>
<name>A0ABZ0IQY6_9BACT</name>
<dbReference type="EMBL" id="CP136051">
    <property type="protein sequence ID" value="WOK06770.1"/>
    <property type="molecule type" value="Genomic_DNA"/>
</dbReference>
<evidence type="ECO:0000256" key="4">
    <source>
        <dbReference type="ARBA" id="ARBA00022679"/>
    </source>
</evidence>
<keyword evidence="6" id="KW-1133">Transmembrane helix</keyword>
<gene>
    <name evidence="10" type="ORF">RT717_27250</name>
</gene>
<keyword evidence="4" id="KW-0808">Transferase</keyword>
<dbReference type="Pfam" id="PF13426">
    <property type="entry name" value="PAS_9"/>
    <property type="match status" value="2"/>
</dbReference>
<accession>A0ABZ0IQY6</accession>
<dbReference type="PROSITE" id="PS50113">
    <property type="entry name" value="PAC"/>
    <property type="match status" value="3"/>
</dbReference>
<feature type="domain" description="PAS" evidence="8">
    <location>
        <begin position="201"/>
        <end position="273"/>
    </location>
</feature>
<dbReference type="InterPro" id="IPR052162">
    <property type="entry name" value="Sensor_kinase/Photoreceptor"/>
</dbReference>
<organism evidence="10 11">
    <name type="scientific">Imperialibacter roseus</name>
    <dbReference type="NCBI Taxonomy" id="1324217"/>
    <lineage>
        <taxon>Bacteria</taxon>
        <taxon>Pseudomonadati</taxon>
        <taxon>Bacteroidota</taxon>
        <taxon>Cytophagia</taxon>
        <taxon>Cytophagales</taxon>
        <taxon>Flammeovirgaceae</taxon>
        <taxon>Imperialibacter</taxon>
    </lineage>
</organism>
<keyword evidence="6" id="KW-0812">Transmembrane</keyword>
<dbReference type="InterPro" id="IPR001610">
    <property type="entry name" value="PAC"/>
</dbReference>
<feature type="transmembrane region" description="Helical" evidence="6">
    <location>
        <begin position="43"/>
        <end position="64"/>
    </location>
</feature>
<keyword evidence="11" id="KW-1185">Reference proteome</keyword>
<dbReference type="InterPro" id="IPR036890">
    <property type="entry name" value="HATPase_C_sf"/>
</dbReference>
<dbReference type="CDD" id="cd00082">
    <property type="entry name" value="HisKA"/>
    <property type="match status" value="1"/>
</dbReference>
<evidence type="ECO:0000256" key="5">
    <source>
        <dbReference type="ARBA" id="ARBA00022777"/>
    </source>
</evidence>
<dbReference type="Gene3D" id="1.10.287.130">
    <property type="match status" value="1"/>
</dbReference>
<dbReference type="PRINTS" id="PR00344">
    <property type="entry name" value="BCTRLSENSOR"/>
</dbReference>
<evidence type="ECO:0000256" key="3">
    <source>
        <dbReference type="ARBA" id="ARBA00022553"/>
    </source>
</evidence>
<dbReference type="Proteomes" id="UP001302349">
    <property type="component" value="Chromosome"/>
</dbReference>
<evidence type="ECO:0000259" key="7">
    <source>
        <dbReference type="PROSITE" id="PS50109"/>
    </source>
</evidence>
<dbReference type="Pfam" id="PF08447">
    <property type="entry name" value="PAS_3"/>
    <property type="match status" value="1"/>
</dbReference>
<dbReference type="InterPro" id="IPR036097">
    <property type="entry name" value="HisK_dim/P_sf"/>
</dbReference>
<dbReference type="PANTHER" id="PTHR43304">
    <property type="entry name" value="PHYTOCHROME-LIKE PROTEIN CPH1"/>
    <property type="match status" value="1"/>
</dbReference>
<feature type="domain" description="PAS" evidence="8">
    <location>
        <begin position="450"/>
        <end position="528"/>
    </location>
</feature>
<evidence type="ECO:0000256" key="6">
    <source>
        <dbReference type="SAM" id="Phobius"/>
    </source>
</evidence>
<keyword evidence="6" id="KW-0472">Membrane</keyword>
<feature type="domain" description="Histidine kinase" evidence="7">
    <location>
        <begin position="602"/>
        <end position="816"/>
    </location>
</feature>
<reference evidence="10 11" key="1">
    <citation type="journal article" date="2023" name="Microbiol. Resour. Announc.">
        <title>Complete Genome Sequence of Imperialibacter roseus strain P4T.</title>
        <authorList>
            <person name="Tizabi D.R."/>
            <person name="Bachvaroff T."/>
            <person name="Hill R.T."/>
        </authorList>
    </citation>
    <scope>NUCLEOTIDE SEQUENCE [LARGE SCALE GENOMIC DNA]</scope>
    <source>
        <strain evidence="10 11">P4T</strain>
    </source>
</reference>
<dbReference type="RefSeq" id="WP_317489471.1">
    <property type="nucleotide sequence ID" value="NZ_CP136051.1"/>
</dbReference>
<comment type="catalytic activity">
    <reaction evidence="1">
        <text>ATP + protein L-histidine = ADP + protein N-phospho-L-histidine.</text>
        <dbReference type="EC" id="2.7.13.3"/>
    </reaction>
</comment>
<evidence type="ECO:0000313" key="11">
    <source>
        <dbReference type="Proteomes" id="UP001302349"/>
    </source>
</evidence>
<dbReference type="InterPro" id="IPR000700">
    <property type="entry name" value="PAS-assoc_C"/>
</dbReference>
<feature type="domain" description="PAC" evidence="9">
    <location>
        <begin position="277"/>
        <end position="330"/>
    </location>
</feature>
<feature type="domain" description="PAC" evidence="9">
    <location>
        <begin position="529"/>
        <end position="584"/>
    </location>
</feature>
<dbReference type="Pfam" id="PF02518">
    <property type="entry name" value="HATPase_c"/>
    <property type="match status" value="1"/>
</dbReference>
<dbReference type="SMART" id="SM00387">
    <property type="entry name" value="HATPase_c"/>
    <property type="match status" value="1"/>
</dbReference>
<dbReference type="InterPro" id="IPR003661">
    <property type="entry name" value="HisK_dim/P_dom"/>
</dbReference>
<evidence type="ECO:0000256" key="1">
    <source>
        <dbReference type="ARBA" id="ARBA00000085"/>
    </source>
</evidence>
<dbReference type="Gene3D" id="3.30.450.20">
    <property type="entry name" value="PAS domain"/>
    <property type="match status" value="4"/>
</dbReference>
<dbReference type="InterPro" id="IPR004358">
    <property type="entry name" value="Sig_transdc_His_kin-like_C"/>
</dbReference>
<dbReference type="EC" id="2.7.13.3" evidence="2"/>
<dbReference type="InterPro" id="IPR013655">
    <property type="entry name" value="PAS_fold_3"/>
</dbReference>
<dbReference type="PROSITE" id="PS50109">
    <property type="entry name" value="HIS_KIN"/>
    <property type="match status" value="1"/>
</dbReference>
<keyword evidence="5" id="KW-0418">Kinase</keyword>
<dbReference type="PROSITE" id="PS50112">
    <property type="entry name" value="PAS"/>
    <property type="match status" value="3"/>
</dbReference>
<evidence type="ECO:0000259" key="8">
    <source>
        <dbReference type="PROSITE" id="PS50112"/>
    </source>
</evidence>
<proteinExistence type="predicted"/>